<accession>A0A9E7JWA9</accession>
<dbReference type="PANTHER" id="PTHR48041:SF100">
    <property type="entry name" value="ABC TRANSPORTER-LIKE"/>
    <property type="match status" value="1"/>
</dbReference>
<organism evidence="7 8">
    <name type="scientific">Musa troglodytarum</name>
    <name type="common">fe'i banana</name>
    <dbReference type="NCBI Taxonomy" id="320322"/>
    <lineage>
        <taxon>Eukaryota</taxon>
        <taxon>Viridiplantae</taxon>
        <taxon>Streptophyta</taxon>
        <taxon>Embryophyta</taxon>
        <taxon>Tracheophyta</taxon>
        <taxon>Spermatophyta</taxon>
        <taxon>Magnoliopsida</taxon>
        <taxon>Liliopsida</taxon>
        <taxon>Zingiberales</taxon>
        <taxon>Musaceae</taxon>
        <taxon>Musa</taxon>
    </lineage>
</organism>
<evidence type="ECO:0000256" key="4">
    <source>
        <dbReference type="ARBA" id="ARBA00022989"/>
    </source>
</evidence>
<keyword evidence="8" id="KW-1185">Reference proteome</keyword>
<reference evidence="7" key="1">
    <citation type="submission" date="2022-05" db="EMBL/GenBank/DDBJ databases">
        <title>The Musa troglodytarum L. genome provides insights into the mechanism of non-climacteric behaviour and enrichment of carotenoids.</title>
        <authorList>
            <person name="Wang J."/>
        </authorList>
    </citation>
    <scope>NUCLEOTIDE SEQUENCE</scope>
    <source>
        <tissue evidence="7">Leaf</tissue>
    </source>
</reference>
<gene>
    <name evidence="7" type="ORF">MUK42_06517</name>
</gene>
<dbReference type="GO" id="GO:0016020">
    <property type="term" value="C:membrane"/>
    <property type="evidence" value="ECO:0007669"/>
    <property type="project" value="UniProtKB-SubCell"/>
</dbReference>
<keyword evidence="4" id="KW-1133">Transmembrane helix</keyword>
<dbReference type="GO" id="GO:0042626">
    <property type="term" value="F:ATPase-coupled transmembrane transporter activity"/>
    <property type="evidence" value="ECO:0007669"/>
    <property type="project" value="TreeGrafter"/>
</dbReference>
<keyword evidence="2" id="KW-0813">Transport</keyword>
<dbReference type="Proteomes" id="UP001055439">
    <property type="component" value="Chromosome 4"/>
</dbReference>
<protein>
    <submittedName>
        <fullName evidence="7">ABC transporter G family member</fullName>
    </submittedName>
</protein>
<dbReference type="GO" id="GO:0005524">
    <property type="term" value="F:ATP binding"/>
    <property type="evidence" value="ECO:0007669"/>
    <property type="project" value="InterPro"/>
</dbReference>
<dbReference type="PANTHER" id="PTHR48041">
    <property type="entry name" value="ABC TRANSPORTER G FAMILY MEMBER 28"/>
    <property type="match status" value="1"/>
</dbReference>
<dbReference type="InterPro" id="IPR027417">
    <property type="entry name" value="P-loop_NTPase"/>
</dbReference>
<name>A0A9E7JWA9_9LILI</name>
<dbReference type="GO" id="GO:0016887">
    <property type="term" value="F:ATP hydrolysis activity"/>
    <property type="evidence" value="ECO:0007669"/>
    <property type="project" value="InterPro"/>
</dbReference>
<evidence type="ECO:0000256" key="5">
    <source>
        <dbReference type="ARBA" id="ARBA00023136"/>
    </source>
</evidence>
<proteinExistence type="predicted"/>
<feature type="domain" description="ABC transporter" evidence="6">
    <location>
        <begin position="48"/>
        <end position="78"/>
    </location>
</feature>
<evidence type="ECO:0000313" key="8">
    <source>
        <dbReference type="Proteomes" id="UP001055439"/>
    </source>
</evidence>
<dbReference type="Pfam" id="PF00005">
    <property type="entry name" value="ABC_tran"/>
    <property type="match status" value="1"/>
</dbReference>
<evidence type="ECO:0000256" key="3">
    <source>
        <dbReference type="ARBA" id="ARBA00022692"/>
    </source>
</evidence>
<dbReference type="Gene3D" id="3.40.50.300">
    <property type="entry name" value="P-loop containing nucleotide triphosphate hydrolases"/>
    <property type="match status" value="1"/>
</dbReference>
<dbReference type="EMBL" id="CP097506">
    <property type="protein sequence ID" value="URD95728.1"/>
    <property type="molecule type" value="Genomic_DNA"/>
</dbReference>
<evidence type="ECO:0000256" key="1">
    <source>
        <dbReference type="ARBA" id="ARBA00004141"/>
    </source>
</evidence>
<dbReference type="AlphaFoldDB" id="A0A9E7JWA9"/>
<evidence type="ECO:0000313" key="7">
    <source>
        <dbReference type="EMBL" id="URD95728.1"/>
    </source>
</evidence>
<comment type="subcellular location">
    <subcellularLocation>
        <location evidence="1">Membrane</location>
        <topology evidence="1">Multi-pass membrane protein</topology>
    </subcellularLocation>
</comment>
<dbReference type="SUPFAM" id="SSF52540">
    <property type="entry name" value="P-loop containing nucleoside triphosphate hydrolases"/>
    <property type="match status" value="1"/>
</dbReference>
<keyword evidence="3" id="KW-0812">Transmembrane</keyword>
<dbReference type="OrthoDB" id="785425at2759"/>
<dbReference type="InterPro" id="IPR003439">
    <property type="entry name" value="ABC_transporter-like_ATP-bd"/>
</dbReference>
<keyword evidence="5" id="KW-0472">Membrane</keyword>
<dbReference type="InterPro" id="IPR050352">
    <property type="entry name" value="ABCG_transporters"/>
</dbReference>
<evidence type="ECO:0000259" key="6">
    <source>
        <dbReference type="Pfam" id="PF00005"/>
    </source>
</evidence>
<sequence>MELQTLNLGGRRPRYRIETKSLSYDLSTATRNVHLRCCGFPSTCRSILKNVSCEALPGELLAIVGPSGAGKSTLLSFLPA</sequence>
<evidence type="ECO:0000256" key="2">
    <source>
        <dbReference type="ARBA" id="ARBA00022448"/>
    </source>
</evidence>